<dbReference type="InterPro" id="IPR045229">
    <property type="entry name" value="TPP_enz"/>
</dbReference>
<dbReference type="Pfam" id="PF02775">
    <property type="entry name" value="TPP_enzyme_C"/>
    <property type="match status" value="1"/>
</dbReference>
<dbReference type="STRING" id="218821.SAMN05421837_106707"/>
<accession>A0A1H5R4G1</accession>
<dbReference type="GO" id="GO:0009097">
    <property type="term" value="P:isoleucine biosynthetic process"/>
    <property type="evidence" value="ECO:0007669"/>
    <property type="project" value="TreeGrafter"/>
</dbReference>
<dbReference type="GO" id="GO:0050660">
    <property type="term" value="F:flavin adenine dinucleotide binding"/>
    <property type="evidence" value="ECO:0007669"/>
    <property type="project" value="TreeGrafter"/>
</dbReference>
<dbReference type="InterPro" id="IPR011766">
    <property type="entry name" value="TPP_enzyme_TPP-bd"/>
</dbReference>
<dbReference type="Gene3D" id="3.40.50.970">
    <property type="match status" value="2"/>
</dbReference>
<dbReference type="OrthoDB" id="3203527at2"/>
<evidence type="ECO:0000256" key="3">
    <source>
        <dbReference type="RuleBase" id="RU362132"/>
    </source>
</evidence>
<evidence type="ECO:0000313" key="8">
    <source>
        <dbReference type="Proteomes" id="UP000198878"/>
    </source>
</evidence>
<evidence type="ECO:0000313" key="7">
    <source>
        <dbReference type="EMBL" id="SEF33272.1"/>
    </source>
</evidence>
<feature type="domain" description="Thiamine pyrophosphate enzyme N-terminal TPP-binding" evidence="6">
    <location>
        <begin position="3"/>
        <end position="104"/>
    </location>
</feature>
<evidence type="ECO:0000259" key="4">
    <source>
        <dbReference type="Pfam" id="PF00205"/>
    </source>
</evidence>
<dbReference type="RefSeq" id="WP_086671513.1">
    <property type="nucleotide sequence ID" value="NZ_FNUJ01000006.1"/>
</dbReference>
<comment type="similarity">
    <text evidence="1 3">Belongs to the TPP enzyme family.</text>
</comment>
<dbReference type="GO" id="GO:0000287">
    <property type="term" value="F:magnesium ion binding"/>
    <property type="evidence" value="ECO:0007669"/>
    <property type="project" value="InterPro"/>
</dbReference>
<feature type="domain" description="Thiamine pyrophosphate enzyme central" evidence="4">
    <location>
        <begin position="190"/>
        <end position="320"/>
    </location>
</feature>
<protein>
    <submittedName>
        <fullName evidence="7">Acetolactate synthase large subunit</fullName>
    </submittedName>
</protein>
<keyword evidence="8" id="KW-1185">Reference proteome</keyword>
<dbReference type="AlphaFoldDB" id="A0A1H5R4G1"/>
<dbReference type="CDD" id="cd00568">
    <property type="entry name" value="TPP_enzymes"/>
    <property type="match status" value="1"/>
</dbReference>
<reference evidence="8" key="1">
    <citation type="submission" date="2016-10" db="EMBL/GenBank/DDBJ databases">
        <authorList>
            <person name="Varghese N."/>
            <person name="Submissions S."/>
        </authorList>
    </citation>
    <scope>NUCLEOTIDE SEQUENCE [LARGE SCALE GENOMIC DNA]</scope>
    <source>
        <strain evidence="8">DSM 44654</strain>
    </source>
</reference>
<dbReference type="InterPro" id="IPR012000">
    <property type="entry name" value="Thiamin_PyroP_enz_cen_dom"/>
</dbReference>
<dbReference type="EMBL" id="FNUJ01000006">
    <property type="protein sequence ID" value="SEF33272.1"/>
    <property type="molecule type" value="Genomic_DNA"/>
</dbReference>
<dbReference type="PANTHER" id="PTHR18968">
    <property type="entry name" value="THIAMINE PYROPHOSPHATE ENZYMES"/>
    <property type="match status" value="1"/>
</dbReference>
<dbReference type="PANTHER" id="PTHR18968:SF13">
    <property type="entry name" value="ACETOLACTATE SYNTHASE CATALYTIC SUBUNIT, MITOCHONDRIAL"/>
    <property type="match status" value="1"/>
</dbReference>
<dbReference type="SUPFAM" id="SSF52518">
    <property type="entry name" value="Thiamin diphosphate-binding fold (THDP-binding)"/>
    <property type="match status" value="2"/>
</dbReference>
<name>A0A1H5R4G1_9PSEU</name>
<dbReference type="CDD" id="cd07035">
    <property type="entry name" value="TPP_PYR_POX_like"/>
    <property type="match status" value="1"/>
</dbReference>
<dbReference type="GO" id="GO:0005948">
    <property type="term" value="C:acetolactate synthase complex"/>
    <property type="evidence" value="ECO:0007669"/>
    <property type="project" value="TreeGrafter"/>
</dbReference>
<dbReference type="GO" id="GO:0030976">
    <property type="term" value="F:thiamine pyrophosphate binding"/>
    <property type="evidence" value="ECO:0007669"/>
    <property type="project" value="InterPro"/>
</dbReference>
<sequence length="561" mass="57461">MTTLAAAVAETIANHGIRHAFGVVGNGNIYFVEALTGTGARYVPARHEGGAIAMAEAYYRTTGEVAVCTTTYGPGLTNVATGLTEAVKRRSPVLLVCGDAPVGRPPRPTDFAQREFIESLGARAVRVTDPATARETAADALELTRRDRVPVVLCLPDDLLKAEVPAAPAPQVATTRLVHVTPPAPGELAPVLEALAQARRPLVLAGAGAWQAGAAKILADLADELGGLLATTVQAAGLFAGHRWSVGLCGGFSSPRAAELIAEADVVLAFGATLNTFTLHGGKLPGRDATLVQIDAAAAPTTPRVDLAVTGDAADVAVALLDTLRARGAGASGWRTELGELGETGWADAPFEDRSTADRIDPRALSAELARLLPPERTLVTDGGHFAGWPIMYLPAPDPAGLVFTGVGFQVIGLGFAGAVGAVAGRPDRTTVVALGDGGALMGLPDLETLVRTAESALVVVYDDAAYGWEVHVYGDVADPDTIAFADTDFAGVARAFGATAAVVRTVEDLDAVRTWLDRGRAGTLVLDCKVVPDVVAGFLADLAGQLQAGGGPAAAPRAAA</sequence>
<proteinExistence type="inferred from homology"/>
<dbReference type="InterPro" id="IPR012001">
    <property type="entry name" value="Thiamin_PyroP_enz_TPP-bd_dom"/>
</dbReference>
<gene>
    <name evidence="7" type="ORF">SAMN05421837_106707</name>
</gene>
<evidence type="ECO:0000259" key="6">
    <source>
        <dbReference type="Pfam" id="PF02776"/>
    </source>
</evidence>
<keyword evidence="2 3" id="KW-0786">Thiamine pyrophosphate</keyword>
<dbReference type="GO" id="GO:0009099">
    <property type="term" value="P:L-valine biosynthetic process"/>
    <property type="evidence" value="ECO:0007669"/>
    <property type="project" value="TreeGrafter"/>
</dbReference>
<dbReference type="Gene3D" id="3.40.50.1220">
    <property type="entry name" value="TPP-binding domain"/>
    <property type="match status" value="1"/>
</dbReference>
<dbReference type="Pfam" id="PF02776">
    <property type="entry name" value="TPP_enzyme_N"/>
    <property type="match status" value="1"/>
</dbReference>
<dbReference type="Proteomes" id="UP000198878">
    <property type="component" value="Unassembled WGS sequence"/>
</dbReference>
<dbReference type="SUPFAM" id="SSF52467">
    <property type="entry name" value="DHS-like NAD/FAD-binding domain"/>
    <property type="match status" value="1"/>
</dbReference>
<evidence type="ECO:0000256" key="1">
    <source>
        <dbReference type="ARBA" id="ARBA00007812"/>
    </source>
</evidence>
<dbReference type="InterPro" id="IPR029035">
    <property type="entry name" value="DHS-like_NAD/FAD-binding_dom"/>
</dbReference>
<dbReference type="InterPro" id="IPR029061">
    <property type="entry name" value="THDP-binding"/>
</dbReference>
<feature type="domain" description="Thiamine pyrophosphate enzyme TPP-binding" evidence="5">
    <location>
        <begin position="382"/>
        <end position="513"/>
    </location>
</feature>
<dbReference type="Pfam" id="PF00205">
    <property type="entry name" value="TPP_enzyme_M"/>
    <property type="match status" value="1"/>
</dbReference>
<evidence type="ECO:0000259" key="5">
    <source>
        <dbReference type="Pfam" id="PF02775"/>
    </source>
</evidence>
<dbReference type="GO" id="GO:0003984">
    <property type="term" value="F:acetolactate synthase activity"/>
    <property type="evidence" value="ECO:0007669"/>
    <property type="project" value="TreeGrafter"/>
</dbReference>
<organism evidence="7 8">
    <name type="scientific">Amycolatopsis pretoriensis</name>
    <dbReference type="NCBI Taxonomy" id="218821"/>
    <lineage>
        <taxon>Bacteria</taxon>
        <taxon>Bacillati</taxon>
        <taxon>Actinomycetota</taxon>
        <taxon>Actinomycetes</taxon>
        <taxon>Pseudonocardiales</taxon>
        <taxon>Pseudonocardiaceae</taxon>
        <taxon>Amycolatopsis</taxon>
    </lineage>
</organism>
<evidence type="ECO:0000256" key="2">
    <source>
        <dbReference type="ARBA" id="ARBA00023052"/>
    </source>
</evidence>